<reference evidence="17 18" key="1">
    <citation type="journal article" date="2017" name="Nat. Ecol. Evol.">
        <title>Scallop genome provides insights into evolution of bilaterian karyotype and development.</title>
        <authorList>
            <person name="Wang S."/>
            <person name="Zhang J."/>
            <person name="Jiao W."/>
            <person name="Li J."/>
            <person name="Xun X."/>
            <person name="Sun Y."/>
            <person name="Guo X."/>
            <person name="Huan P."/>
            <person name="Dong B."/>
            <person name="Zhang L."/>
            <person name="Hu X."/>
            <person name="Sun X."/>
            <person name="Wang J."/>
            <person name="Zhao C."/>
            <person name="Wang Y."/>
            <person name="Wang D."/>
            <person name="Huang X."/>
            <person name="Wang R."/>
            <person name="Lv J."/>
            <person name="Li Y."/>
            <person name="Zhang Z."/>
            <person name="Liu B."/>
            <person name="Lu W."/>
            <person name="Hui Y."/>
            <person name="Liang J."/>
            <person name="Zhou Z."/>
            <person name="Hou R."/>
            <person name="Li X."/>
            <person name="Liu Y."/>
            <person name="Li H."/>
            <person name="Ning X."/>
            <person name="Lin Y."/>
            <person name="Zhao L."/>
            <person name="Xing Q."/>
            <person name="Dou J."/>
            <person name="Li Y."/>
            <person name="Mao J."/>
            <person name="Guo H."/>
            <person name="Dou H."/>
            <person name="Li T."/>
            <person name="Mu C."/>
            <person name="Jiang W."/>
            <person name="Fu Q."/>
            <person name="Fu X."/>
            <person name="Miao Y."/>
            <person name="Liu J."/>
            <person name="Yu Q."/>
            <person name="Li R."/>
            <person name="Liao H."/>
            <person name="Li X."/>
            <person name="Kong Y."/>
            <person name="Jiang Z."/>
            <person name="Chourrout D."/>
            <person name="Li R."/>
            <person name="Bao Z."/>
        </authorList>
    </citation>
    <scope>NUCLEOTIDE SEQUENCE [LARGE SCALE GENOMIC DNA]</scope>
    <source>
        <strain evidence="17 18">PY_sf001</strain>
    </source>
</reference>
<keyword evidence="4" id="KW-0050">Antiport</keyword>
<keyword evidence="7" id="KW-0677">Repeat</keyword>
<keyword evidence="9" id="KW-0769">Symport</keyword>
<evidence type="ECO:0000256" key="6">
    <source>
        <dbReference type="ARBA" id="ARBA00022692"/>
    </source>
</evidence>
<keyword evidence="11" id="KW-0406">Ion transport</keyword>
<dbReference type="PANTHER" id="PTHR10846:SF72">
    <property type="entry name" value="SODIUM_POTASSIUM_CALCIUM EXCHANGER NCKX30C"/>
    <property type="match status" value="1"/>
</dbReference>
<comment type="similarity">
    <text evidence="2">Belongs to the Ca(2+):cation antiporter (CaCA) (TC 2.A.19) family. SLC24A subfamily.</text>
</comment>
<dbReference type="FunFam" id="1.20.1420.30:FF:000002">
    <property type="entry name" value="Sodium/potassium/calcium exchanger 2 isoform 1"/>
    <property type="match status" value="1"/>
</dbReference>
<feature type="transmembrane region" description="Helical" evidence="15">
    <location>
        <begin position="439"/>
        <end position="461"/>
    </location>
</feature>
<feature type="region of interest" description="Disordered" evidence="14">
    <location>
        <begin position="323"/>
        <end position="373"/>
    </location>
</feature>
<dbReference type="NCBIfam" id="TIGR00367">
    <property type="entry name" value="calcium/sodium antiporter"/>
    <property type="match status" value="1"/>
</dbReference>
<comment type="subcellular location">
    <subcellularLocation>
        <location evidence="1">Membrane</location>
        <topology evidence="1">Multi-pass membrane protein</topology>
    </subcellularLocation>
</comment>
<dbReference type="OrthoDB" id="2127281at2759"/>
<keyword evidence="13" id="KW-0325">Glycoprotein</keyword>
<protein>
    <submittedName>
        <fullName evidence="17">Sodium/potassium/calcium exchanger 2</fullName>
    </submittedName>
</protein>
<dbReference type="GO" id="GO:0008273">
    <property type="term" value="F:calcium, potassium:sodium antiporter activity"/>
    <property type="evidence" value="ECO:0007669"/>
    <property type="project" value="TreeGrafter"/>
</dbReference>
<evidence type="ECO:0000256" key="14">
    <source>
        <dbReference type="SAM" id="MobiDB-lite"/>
    </source>
</evidence>
<feature type="transmembrane region" description="Helical" evidence="15">
    <location>
        <begin position="158"/>
        <end position="180"/>
    </location>
</feature>
<organism evidence="17 18">
    <name type="scientific">Mizuhopecten yessoensis</name>
    <name type="common">Japanese scallop</name>
    <name type="synonym">Patinopecten yessoensis</name>
    <dbReference type="NCBI Taxonomy" id="6573"/>
    <lineage>
        <taxon>Eukaryota</taxon>
        <taxon>Metazoa</taxon>
        <taxon>Spiralia</taxon>
        <taxon>Lophotrochozoa</taxon>
        <taxon>Mollusca</taxon>
        <taxon>Bivalvia</taxon>
        <taxon>Autobranchia</taxon>
        <taxon>Pteriomorphia</taxon>
        <taxon>Pectinida</taxon>
        <taxon>Pectinoidea</taxon>
        <taxon>Pectinidae</taxon>
        <taxon>Mizuhopecten</taxon>
    </lineage>
</organism>
<comment type="caution">
    <text evidence="17">The sequence shown here is derived from an EMBL/GenBank/DDBJ whole genome shotgun (WGS) entry which is preliminary data.</text>
</comment>
<feature type="domain" description="Sodium/calcium exchanger membrane region" evidence="16">
    <location>
        <begin position="439"/>
        <end position="588"/>
    </location>
</feature>
<proteinExistence type="inferred from homology"/>
<dbReference type="GO" id="GO:0015293">
    <property type="term" value="F:symporter activity"/>
    <property type="evidence" value="ECO:0007669"/>
    <property type="project" value="UniProtKB-KW"/>
</dbReference>
<dbReference type="AlphaFoldDB" id="A0A210QG67"/>
<evidence type="ECO:0000256" key="15">
    <source>
        <dbReference type="SAM" id="Phobius"/>
    </source>
</evidence>
<evidence type="ECO:0000256" key="5">
    <source>
        <dbReference type="ARBA" id="ARBA00022568"/>
    </source>
</evidence>
<feature type="transmembrane region" description="Helical" evidence="15">
    <location>
        <begin position="473"/>
        <end position="496"/>
    </location>
</feature>
<keyword evidence="8" id="KW-0106">Calcium</keyword>
<dbReference type="FunFam" id="1.20.1420.30:FF:000004">
    <property type="entry name" value="Sodium/potassium/calcium exchanger 2 isoform 1"/>
    <property type="match status" value="1"/>
</dbReference>
<evidence type="ECO:0000256" key="1">
    <source>
        <dbReference type="ARBA" id="ARBA00004141"/>
    </source>
</evidence>
<feature type="domain" description="Sodium/calcium exchanger membrane region" evidence="16">
    <location>
        <begin position="93"/>
        <end position="234"/>
    </location>
</feature>
<feature type="transmembrane region" description="Helical" evidence="15">
    <location>
        <begin position="128"/>
        <end position="152"/>
    </location>
</feature>
<feature type="transmembrane region" description="Helical" evidence="15">
    <location>
        <begin position="12"/>
        <end position="32"/>
    </location>
</feature>
<evidence type="ECO:0000256" key="7">
    <source>
        <dbReference type="ARBA" id="ARBA00022737"/>
    </source>
</evidence>
<dbReference type="PANTHER" id="PTHR10846">
    <property type="entry name" value="SODIUM/POTASSIUM/CALCIUM EXCHANGER"/>
    <property type="match status" value="1"/>
</dbReference>
<feature type="transmembrane region" description="Helical" evidence="15">
    <location>
        <begin position="571"/>
        <end position="590"/>
    </location>
</feature>
<dbReference type="Proteomes" id="UP000242188">
    <property type="component" value="Unassembled WGS sequence"/>
</dbReference>
<evidence type="ECO:0000256" key="12">
    <source>
        <dbReference type="ARBA" id="ARBA00023136"/>
    </source>
</evidence>
<evidence type="ECO:0000256" key="3">
    <source>
        <dbReference type="ARBA" id="ARBA00022448"/>
    </source>
</evidence>
<dbReference type="Pfam" id="PF01699">
    <property type="entry name" value="Na_Ca_ex"/>
    <property type="match status" value="2"/>
</dbReference>
<evidence type="ECO:0000256" key="13">
    <source>
        <dbReference type="ARBA" id="ARBA00023180"/>
    </source>
</evidence>
<feature type="transmembrane region" description="Helical" evidence="15">
    <location>
        <begin position="192"/>
        <end position="211"/>
    </location>
</feature>
<keyword evidence="10 15" id="KW-1133">Transmembrane helix</keyword>
<feature type="transmembrane region" description="Helical" evidence="15">
    <location>
        <begin position="217"/>
        <end position="236"/>
    </location>
</feature>
<keyword evidence="5" id="KW-0109">Calcium transport</keyword>
<evidence type="ECO:0000256" key="4">
    <source>
        <dbReference type="ARBA" id="ARBA00022449"/>
    </source>
</evidence>
<gene>
    <name evidence="17" type="ORF">KP79_PYT15017</name>
</gene>
<evidence type="ECO:0000256" key="10">
    <source>
        <dbReference type="ARBA" id="ARBA00022989"/>
    </source>
</evidence>
<evidence type="ECO:0000256" key="8">
    <source>
        <dbReference type="ARBA" id="ARBA00022837"/>
    </source>
</evidence>
<feature type="transmembrane region" description="Helical" evidence="15">
    <location>
        <begin position="86"/>
        <end position="107"/>
    </location>
</feature>
<dbReference type="EMBL" id="NEDP02003800">
    <property type="protein sequence ID" value="OWF47736.1"/>
    <property type="molecule type" value="Genomic_DNA"/>
</dbReference>
<dbReference type="Gene3D" id="1.20.1420.30">
    <property type="entry name" value="NCX, central ion-binding region"/>
    <property type="match status" value="2"/>
</dbReference>
<name>A0A210QG67_MIZYE</name>
<feature type="compositionally biased region" description="Polar residues" evidence="14">
    <location>
        <begin position="363"/>
        <end position="372"/>
    </location>
</feature>
<feature type="transmembrane region" description="Helical" evidence="15">
    <location>
        <begin position="541"/>
        <end position="564"/>
    </location>
</feature>
<evidence type="ECO:0000256" key="9">
    <source>
        <dbReference type="ARBA" id="ARBA00022847"/>
    </source>
</evidence>
<keyword evidence="6 15" id="KW-0812">Transmembrane</keyword>
<evidence type="ECO:0000256" key="11">
    <source>
        <dbReference type="ARBA" id="ARBA00023065"/>
    </source>
</evidence>
<dbReference type="InterPro" id="IPR044880">
    <property type="entry name" value="NCX_ion-bd_dom_sf"/>
</dbReference>
<evidence type="ECO:0000313" key="18">
    <source>
        <dbReference type="Proteomes" id="UP000242188"/>
    </source>
</evidence>
<evidence type="ECO:0000256" key="2">
    <source>
        <dbReference type="ARBA" id="ARBA00005364"/>
    </source>
</evidence>
<accession>A0A210QG67</accession>
<keyword evidence="18" id="KW-1185">Reference proteome</keyword>
<dbReference type="GO" id="GO:0006874">
    <property type="term" value="P:intracellular calcium ion homeostasis"/>
    <property type="evidence" value="ECO:0007669"/>
    <property type="project" value="TreeGrafter"/>
</dbReference>
<evidence type="ECO:0000313" key="17">
    <source>
        <dbReference type="EMBL" id="OWF47736.1"/>
    </source>
</evidence>
<dbReference type="InterPro" id="IPR004837">
    <property type="entry name" value="NaCa_Exmemb"/>
</dbReference>
<dbReference type="GO" id="GO:0005262">
    <property type="term" value="F:calcium channel activity"/>
    <property type="evidence" value="ECO:0007669"/>
    <property type="project" value="TreeGrafter"/>
</dbReference>
<sequence>MNINRLLRKRFRIIRLLVLLSVFFIGYLGAVFKVNIPFKKEETLNILMKDPGGQYLSRKLQEANDTTSDSGSLYPPEIFTDEQLKHGAVCCHVVGMIYMFVALAIVCDEFFVPSLGCITTRLKISEDVAGATFMAAGGSAPELFTSLIGVFLSKSNVGIGTIVGSAVFNILFVIGMCALCSKDVLTLTWWPLFRDVTFYSVDLLLLIAFFLDGTIYWHEALILLFGYFAYVTFMKFNETIERFVKSKLRKGSNKVGSASHLLTEKPQRSMSLSILHSGGNRYRHGILDLMIHTIDPLQNAKVHENAMNLHAIATLKVVIGTTTPTQNEEDSPVANGVDKDNNKVQSNGHVAVENGKPADDTSAPENSNNVSDSLPEVTIAPVEDGQNAENGLVEDEEPLDLSWPDNWKKRINYVIVAPIIYVLWITLPDVRREEKKKWFMVTFFGSIFWIGGFSYLMVWWANTTGETIGLTPAVMGLTILAAGTSIPDLITSVIVAKKGFGDMAVSSSVGSNIFDITVGLPIPWLLYEAVYVGKPIDVDSNGLACSICLLFLMLMAVIISIAVSKWRMSRTLGISMLVLYVIFLVLSVLLEINVVPCPIEV</sequence>
<evidence type="ECO:0000259" key="16">
    <source>
        <dbReference type="Pfam" id="PF01699"/>
    </source>
</evidence>
<dbReference type="STRING" id="6573.A0A210QG67"/>
<feature type="transmembrane region" description="Helical" evidence="15">
    <location>
        <begin position="411"/>
        <end position="427"/>
    </location>
</feature>
<dbReference type="GO" id="GO:0005886">
    <property type="term" value="C:plasma membrane"/>
    <property type="evidence" value="ECO:0007669"/>
    <property type="project" value="TreeGrafter"/>
</dbReference>
<keyword evidence="3" id="KW-0813">Transport</keyword>
<keyword evidence="12 15" id="KW-0472">Membrane</keyword>
<dbReference type="InterPro" id="IPR004481">
    <property type="entry name" value="K/Na/Ca-exchanger"/>
</dbReference>